<accession>A0A1R1YR16</accession>
<evidence type="ECO:0000313" key="1">
    <source>
        <dbReference type="EMBL" id="OMJ29285.1"/>
    </source>
</evidence>
<proteinExistence type="predicted"/>
<protein>
    <submittedName>
        <fullName evidence="1">Uncharacterized protein</fullName>
    </submittedName>
</protein>
<gene>
    <name evidence="1" type="ORF">AYI69_g1218</name>
</gene>
<comment type="caution">
    <text evidence="1">The sequence shown here is derived from an EMBL/GenBank/DDBJ whole genome shotgun (WGS) entry which is preliminary data.</text>
</comment>
<reference evidence="2" key="1">
    <citation type="submission" date="2017-01" db="EMBL/GenBank/DDBJ databases">
        <authorList>
            <person name="Wang Y."/>
            <person name="White M."/>
            <person name="Kvist S."/>
            <person name="Moncalvo J.-M."/>
        </authorList>
    </citation>
    <scope>NUCLEOTIDE SEQUENCE [LARGE SCALE GENOMIC DNA]</scope>
    <source>
        <strain evidence="2">ID-206-W2</strain>
    </source>
</reference>
<dbReference type="AlphaFoldDB" id="A0A1R1YR16"/>
<sequence>MIGVFKNSKLLSSPVIEKTILNSIYIRKDGLIAVLESDMDNVSFILENSNLYSNVRVTEGTGIYPIPDHRNDIGDLKIGTRPRFLYRDIFYNCKEAANSNLMTLISDEFAHTNDNLEINEYTLQVLWYLFAILYNNKSGFICKDALTECSRYLSSSLMFPSANLISDPECCKIGVRVCERRRNDFCSINGLFGEFDDSKKSDVSFADSSIVVNLNREKYISQCFEDWKSYKSVFKIKDTIVSAISGLVNQGENLNFNEYVL</sequence>
<dbReference type="EMBL" id="LSSM01000328">
    <property type="protein sequence ID" value="OMJ29285.1"/>
    <property type="molecule type" value="Genomic_DNA"/>
</dbReference>
<keyword evidence="2" id="KW-1185">Reference proteome</keyword>
<name>A0A1R1YR16_9FUNG</name>
<organism evidence="1 2">
    <name type="scientific">Smittium culicis</name>
    <dbReference type="NCBI Taxonomy" id="133412"/>
    <lineage>
        <taxon>Eukaryota</taxon>
        <taxon>Fungi</taxon>
        <taxon>Fungi incertae sedis</taxon>
        <taxon>Zoopagomycota</taxon>
        <taxon>Kickxellomycotina</taxon>
        <taxon>Harpellomycetes</taxon>
        <taxon>Harpellales</taxon>
        <taxon>Legeriomycetaceae</taxon>
        <taxon>Smittium</taxon>
    </lineage>
</organism>
<evidence type="ECO:0000313" key="2">
    <source>
        <dbReference type="Proteomes" id="UP000187429"/>
    </source>
</evidence>
<dbReference type="Proteomes" id="UP000187429">
    <property type="component" value="Unassembled WGS sequence"/>
</dbReference>